<reference evidence="6" key="2">
    <citation type="submission" date="2020-09" db="EMBL/GenBank/DDBJ databases">
        <authorList>
            <person name="Sun Q."/>
            <person name="Kim S."/>
        </authorList>
    </citation>
    <scope>NUCLEOTIDE SEQUENCE</scope>
    <source>
        <strain evidence="6">KCTC 42731</strain>
    </source>
</reference>
<keyword evidence="2" id="KW-0479">Metal-binding</keyword>
<keyword evidence="3" id="KW-0378">Hydrolase</keyword>
<dbReference type="Pfam" id="PF24827">
    <property type="entry name" value="AstE_AspA_cat"/>
    <property type="match status" value="1"/>
</dbReference>
<reference evidence="6" key="1">
    <citation type="journal article" date="2014" name="Int. J. Syst. Evol. Microbiol.">
        <title>Complete genome sequence of Corynebacterium casei LMG S-19264T (=DSM 44701T), isolated from a smear-ripened cheese.</title>
        <authorList>
            <consortium name="US DOE Joint Genome Institute (JGI-PGF)"/>
            <person name="Walter F."/>
            <person name="Albersmeier A."/>
            <person name="Kalinowski J."/>
            <person name="Ruckert C."/>
        </authorList>
    </citation>
    <scope>NUCLEOTIDE SEQUENCE</scope>
    <source>
        <strain evidence="6">KCTC 42731</strain>
    </source>
</reference>
<dbReference type="EMBL" id="BNCK01000004">
    <property type="protein sequence ID" value="GHF91239.1"/>
    <property type="molecule type" value="Genomic_DNA"/>
</dbReference>
<comment type="caution">
    <text evidence="6">The sequence shown here is derived from an EMBL/GenBank/DDBJ whole genome shotgun (WGS) entry which is preliminary data.</text>
</comment>
<dbReference type="InterPro" id="IPR055438">
    <property type="entry name" value="AstE_AspA_cat"/>
</dbReference>
<evidence type="ECO:0000256" key="4">
    <source>
        <dbReference type="ARBA" id="ARBA00022833"/>
    </source>
</evidence>
<evidence type="ECO:0000259" key="5">
    <source>
        <dbReference type="Pfam" id="PF24827"/>
    </source>
</evidence>
<dbReference type="Proteomes" id="UP000623842">
    <property type="component" value="Unassembled WGS sequence"/>
</dbReference>
<evidence type="ECO:0000256" key="3">
    <source>
        <dbReference type="ARBA" id="ARBA00022801"/>
    </source>
</evidence>
<dbReference type="Gene3D" id="3.40.630.10">
    <property type="entry name" value="Zn peptidases"/>
    <property type="match status" value="1"/>
</dbReference>
<dbReference type="RefSeq" id="WP_189769690.1">
    <property type="nucleotide sequence ID" value="NZ_BNCK01000004.1"/>
</dbReference>
<dbReference type="GO" id="GO:0016788">
    <property type="term" value="F:hydrolase activity, acting on ester bonds"/>
    <property type="evidence" value="ECO:0007669"/>
    <property type="project" value="InterPro"/>
</dbReference>
<organism evidence="6 7">
    <name type="scientific">Thalassotalea marina</name>
    <dbReference type="NCBI Taxonomy" id="1673741"/>
    <lineage>
        <taxon>Bacteria</taxon>
        <taxon>Pseudomonadati</taxon>
        <taxon>Pseudomonadota</taxon>
        <taxon>Gammaproteobacteria</taxon>
        <taxon>Alteromonadales</taxon>
        <taxon>Colwelliaceae</taxon>
        <taxon>Thalassotalea</taxon>
    </lineage>
</organism>
<name>A0A919EKA8_9GAMM</name>
<gene>
    <name evidence="6" type="ORF">GCM10017161_18780</name>
</gene>
<evidence type="ECO:0000256" key="2">
    <source>
        <dbReference type="ARBA" id="ARBA00022723"/>
    </source>
</evidence>
<dbReference type="SUPFAM" id="SSF53187">
    <property type="entry name" value="Zn-dependent exopeptidases"/>
    <property type="match status" value="1"/>
</dbReference>
<dbReference type="PANTHER" id="PTHR15162:SF7">
    <property type="entry name" value="SUCCINYLGLUTAMATE DESUCCINYLASE"/>
    <property type="match status" value="1"/>
</dbReference>
<feature type="domain" description="Succinylglutamate desuccinylase/Aspartoacylase catalytic" evidence="5">
    <location>
        <begin position="48"/>
        <end position="149"/>
    </location>
</feature>
<proteinExistence type="predicted"/>
<protein>
    <recommendedName>
        <fullName evidence="5">Succinylglutamate desuccinylase/Aspartoacylase catalytic domain-containing protein</fullName>
    </recommendedName>
</protein>
<keyword evidence="4" id="KW-0862">Zinc</keyword>
<evidence type="ECO:0000313" key="7">
    <source>
        <dbReference type="Proteomes" id="UP000623842"/>
    </source>
</evidence>
<comment type="cofactor">
    <cofactor evidence="1">
        <name>Zn(2+)</name>
        <dbReference type="ChEBI" id="CHEBI:29105"/>
    </cofactor>
</comment>
<sequence>MDIDFTDIEYLKNPDSITLKADFQQFLLSLDVPTIIDITGINTHKTRVITTLLHGNEPSGLIAIHRWLTQDSELPTPETNIRIIIVSVEAANASPRLSRRYLTNGLDINRCFGSHLDHGYFKRANLIAKAIADVKPEAVVDLHNASGSAPAFAVSTLISTRCLSLASFFCDTIILSSLSLGTLTEQNFDCPTVTIECGGAKDEQAHTVAFQGIKALADCPDLDLYQQKNPVDIVYKPLRMKLKSHVELTYADQDEGNSGVTLSNKIEQFNFGSARKGQMFGWLDEQGLDNLELINEAGANVINDFFTTRENQLVCATHLRIFMATTNIEIATKDCLFFVVNMPSTDSI</sequence>
<keyword evidence="7" id="KW-1185">Reference proteome</keyword>
<dbReference type="GO" id="GO:0005829">
    <property type="term" value="C:cytosol"/>
    <property type="evidence" value="ECO:0007669"/>
    <property type="project" value="TreeGrafter"/>
</dbReference>
<dbReference type="InterPro" id="IPR050178">
    <property type="entry name" value="AspA/AstE_fam"/>
</dbReference>
<evidence type="ECO:0000256" key="1">
    <source>
        <dbReference type="ARBA" id="ARBA00001947"/>
    </source>
</evidence>
<evidence type="ECO:0000313" key="6">
    <source>
        <dbReference type="EMBL" id="GHF91239.1"/>
    </source>
</evidence>
<dbReference type="PANTHER" id="PTHR15162">
    <property type="entry name" value="ASPARTOACYLASE"/>
    <property type="match status" value="1"/>
</dbReference>
<accession>A0A919EKA8</accession>
<dbReference type="GO" id="GO:0046872">
    <property type="term" value="F:metal ion binding"/>
    <property type="evidence" value="ECO:0007669"/>
    <property type="project" value="UniProtKB-KW"/>
</dbReference>
<dbReference type="AlphaFoldDB" id="A0A919EKA8"/>